<dbReference type="InterPro" id="IPR012337">
    <property type="entry name" value="RNaseH-like_sf"/>
</dbReference>
<evidence type="ECO:0000313" key="3">
    <source>
        <dbReference type="Proteomes" id="UP000242715"/>
    </source>
</evidence>
<proteinExistence type="predicted"/>
<keyword evidence="3" id="KW-1185">Reference proteome</keyword>
<comment type="caution">
    <text evidence="2">The sequence shown here is derived from an EMBL/GenBank/DDBJ whole genome shotgun (WGS) entry which is preliminary data.</text>
</comment>
<evidence type="ECO:0000259" key="1">
    <source>
        <dbReference type="PROSITE" id="PS50879"/>
    </source>
</evidence>
<sequence>MEDIQAWISLNLKKFKRSSRGGDWCDFWATACHTMWMWRNKEAHDAEFVRPIHTVNYIYKSVEEYYNAKQTSNMIDGRECMLVDIRWKPPSGNFVRLNTDGASKDNNKAGCGGIIRGSQGEWLGGFAKGVGDCSAFIAELWGVYE</sequence>
<dbReference type="SUPFAM" id="SSF53098">
    <property type="entry name" value="Ribonuclease H-like"/>
    <property type="match status" value="1"/>
</dbReference>
<dbReference type="Proteomes" id="UP000242715">
    <property type="component" value="Unassembled WGS sequence"/>
</dbReference>
<dbReference type="PANTHER" id="PTHR47723">
    <property type="entry name" value="OS05G0353850 PROTEIN"/>
    <property type="match status" value="1"/>
</dbReference>
<protein>
    <recommendedName>
        <fullName evidence="1">RNase H type-1 domain-containing protein</fullName>
    </recommendedName>
</protein>
<feature type="non-terminal residue" evidence="2">
    <location>
        <position position="145"/>
    </location>
</feature>
<dbReference type="Pfam" id="PF13456">
    <property type="entry name" value="RVT_3"/>
    <property type="match status" value="1"/>
</dbReference>
<dbReference type="GO" id="GO:0003676">
    <property type="term" value="F:nucleic acid binding"/>
    <property type="evidence" value="ECO:0007669"/>
    <property type="project" value="InterPro"/>
</dbReference>
<gene>
    <name evidence="2" type="ORF">TSUD_416290</name>
</gene>
<reference evidence="3" key="1">
    <citation type="journal article" date="2017" name="Front. Plant Sci.">
        <title>Climate Clever Clovers: New Paradigm to Reduce the Environmental Footprint of Ruminants by Breeding Low Methanogenic Forages Utilizing Haplotype Variation.</title>
        <authorList>
            <person name="Kaur P."/>
            <person name="Appels R."/>
            <person name="Bayer P.E."/>
            <person name="Keeble-Gagnere G."/>
            <person name="Wang J."/>
            <person name="Hirakawa H."/>
            <person name="Shirasawa K."/>
            <person name="Vercoe P."/>
            <person name="Stefanova K."/>
            <person name="Durmic Z."/>
            <person name="Nichols P."/>
            <person name="Revell C."/>
            <person name="Isobe S.N."/>
            <person name="Edwards D."/>
            <person name="Erskine W."/>
        </authorList>
    </citation>
    <scope>NUCLEOTIDE SEQUENCE [LARGE SCALE GENOMIC DNA]</scope>
    <source>
        <strain evidence="3">cv. Daliak</strain>
    </source>
</reference>
<feature type="domain" description="RNase H type-1" evidence="1">
    <location>
        <begin position="91"/>
        <end position="145"/>
    </location>
</feature>
<dbReference type="Gene3D" id="3.30.420.10">
    <property type="entry name" value="Ribonuclease H-like superfamily/Ribonuclease H"/>
    <property type="match status" value="1"/>
</dbReference>
<dbReference type="InterPro" id="IPR036397">
    <property type="entry name" value="RNaseH_sf"/>
</dbReference>
<evidence type="ECO:0000313" key="2">
    <source>
        <dbReference type="EMBL" id="GAU10041.1"/>
    </source>
</evidence>
<dbReference type="OrthoDB" id="1431454at2759"/>
<accession>A0A1B5Z7F6</accession>
<dbReference type="EMBL" id="BCLP01039827">
    <property type="protein sequence ID" value="GAU10041.1"/>
    <property type="molecule type" value="Genomic_DNA"/>
</dbReference>
<organism evidence="2 3">
    <name type="scientific">Trifolium subterraneum</name>
    <name type="common">Subterranean clover</name>
    <dbReference type="NCBI Taxonomy" id="3900"/>
    <lineage>
        <taxon>Eukaryota</taxon>
        <taxon>Viridiplantae</taxon>
        <taxon>Streptophyta</taxon>
        <taxon>Embryophyta</taxon>
        <taxon>Tracheophyta</taxon>
        <taxon>Spermatophyta</taxon>
        <taxon>Magnoliopsida</taxon>
        <taxon>eudicotyledons</taxon>
        <taxon>Gunneridae</taxon>
        <taxon>Pentapetalae</taxon>
        <taxon>rosids</taxon>
        <taxon>fabids</taxon>
        <taxon>Fabales</taxon>
        <taxon>Fabaceae</taxon>
        <taxon>Papilionoideae</taxon>
        <taxon>50 kb inversion clade</taxon>
        <taxon>NPAAA clade</taxon>
        <taxon>Hologalegina</taxon>
        <taxon>IRL clade</taxon>
        <taxon>Trifolieae</taxon>
        <taxon>Trifolium</taxon>
    </lineage>
</organism>
<dbReference type="InterPro" id="IPR044730">
    <property type="entry name" value="RNase_H-like_dom_plant"/>
</dbReference>
<dbReference type="CDD" id="cd06222">
    <property type="entry name" value="RNase_H_like"/>
    <property type="match status" value="1"/>
</dbReference>
<dbReference type="PANTHER" id="PTHR47723:SF19">
    <property type="entry name" value="POLYNUCLEOTIDYL TRANSFERASE, RIBONUCLEASE H-LIKE SUPERFAMILY PROTEIN"/>
    <property type="match status" value="1"/>
</dbReference>
<name>A0A1B5Z7F6_TRISU</name>
<dbReference type="InterPro" id="IPR002156">
    <property type="entry name" value="RNaseH_domain"/>
</dbReference>
<dbReference type="PROSITE" id="PS50879">
    <property type="entry name" value="RNASE_H_1"/>
    <property type="match status" value="1"/>
</dbReference>
<dbReference type="GO" id="GO:0004523">
    <property type="term" value="F:RNA-DNA hybrid ribonuclease activity"/>
    <property type="evidence" value="ECO:0007669"/>
    <property type="project" value="InterPro"/>
</dbReference>
<dbReference type="AlphaFoldDB" id="A0A1B5Z7F6"/>
<dbReference type="InterPro" id="IPR053151">
    <property type="entry name" value="RNase_H-like"/>
</dbReference>